<comment type="catalytic activity">
    <reaction evidence="8">
        <text>P(1),P(4)-bis(5'-adenosyl) tetraphosphate + H2O = 2 ADP + 2 H(+)</text>
        <dbReference type="Rhea" id="RHEA:24252"/>
        <dbReference type="ChEBI" id="CHEBI:15377"/>
        <dbReference type="ChEBI" id="CHEBI:15378"/>
        <dbReference type="ChEBI" id="CHEBI:58141"/>
        <dbReference type="ChEBI" id="CHEBI:456216"/>
        <dbReference type="EC" id="3.6.1.41"/>
    </reaction>
</comment>
<dbReference type="PANTHER" id="PTHR40942">
    <property type="match status" value="1"/>
</dbReference>
<evidence type="ECO:0000256" key="7">
    <source>
        <dbReference type="ARBA" id="ARBA00033210"/>
    </source>
</evidence>
<protein>
    <recommendedName>
        <fullName evidence="3">bis(5'-nucleosyl)-tetraphosphatase (symmetrical)</fullName>
        <ecNumber evidence="3">3.6.1.41</ecNumber>
    </recommendedName>
    <alternativeName>
        <fullName evidence="6">Ap4A hydrolase</fullName>
    </alternativeName>
    <alternativeName>
        <fullName evidence="5">Diadenosine 5',5'''-P1,P4-tetraphosphate pyrophosphohydrolase</fullName>
    </alternativeName>
    <alternativeName>
        <fullName evidence="7">Diadenosine tetraphosphatase</fullName>
    </alternativeName>
</protein>
<gene>
    <name evidence="10" type="ORF">MNBD_GAMMA06-2143</name>
</gene>
<dbReference type="EC" id="3.6.1.41" evidence="3"/>
<dbReference type="EMBL" id="UOFD01000036">
    <property type="protein sequence ID" value="VAW51826.1"/>
    <property type="molecule type" value="Genomic_DNA"/>
</dbReference>
<evidence type="ECO:0000256" key="3">
    <source>
        <dbReference type="ARBA" id="ARBA00012506"/>
    </source>
</evidence>
<evidence type="ECO:0000256" key="2">
    <source>
        <dbReference type="ARBA" id="ARBA00005419"/>
    </source>
</evidence>
<evidence type="ECO:0000256" key="6">
    <source>
        <dbReference type="ARBA" id="ARBA00032248"/>
    </source>
</evidence>
<dbReference type="SUPFAM" id="SSF56300">
    <property type="entry name" value="Metallo-dependent phosphatases"/>
    <property type="match status" value="1"/>
</dbReference>
<dbReference type="Pfam" id="PF00149">
    <property type="entry name" value="Metallophos"/>
    <property type="match status" value="1"/>
</dbReference>
<dbReference type="CDD" id="cd07422">
    <property type="entry name" value="MPP_ApaH"/>
    <property type="match status" value="1"/>
</dbReference>
<dbReference type="GO" id="GO:0008803">
    <property type="term" value="F:bis(5'-nucleosyl)-tetraphosphatase (symmetrical) activity"/>
    <property type="evidence" value="ECO:0007669"/>
    <property type="project" value="UniProtKB-EC"/>
</dbReference>
<dbReference type="InterPro" id="IPR029052">
    <property type="entry name" value="Metallo-depent_PP-like"/>
</dbReference>
<evidence type="ECO:0000313" key="10">
    <source>
        <dbReference type="EMBL" id="VAW51826.1"/>
    </source>
</evidence>
<name>A0A3B0X535_9ZZZZ</name>
<dbReference type="PIRSF" id="PIRSF000903">
    <property type="entry name" value="B5n-ttraPtase_sm"/>
    <property type="match status" value="1"/>
</dbReference>
<dbReference type="NCBIfam" id="TIGR00668">
    <property type="entry name" value="apaH"/>
    <property type="match status" value="1"/>
</dbReference>
<organism evidence="10">
    <name type="scientific">hydrothermal vent metagenome</name>
    <dbReference type="NCBI Taxonomy" id="652676"/>
    <lineage>
        <taxon>unclassified sequences</taxon>
        <taxon>metagenomes</taxon>
        <taxon>ecological metagenomes</taxon>
    </lineage>
</organism>
<reference evidence="10" key="1">
    <citation type="submission" date="2018-06" db="EMBL/GenBank/DDBJ databases">
        <authorList>
            <person name="Zhirakovskaya E."/>
        </authorList>
    </citation>
    <scope>NUCLEOTIDE SEQUENCE</scope>
</reference>
<proteinExistence type="inferred from homology"/>
<evidence type="ECO:0000256" key="5">
    <source>
        <dbReference type="ARBA" id="ARBA00031248"/>
    </source>
</evidence>
<dbReference type="Gene3D" id="3.60.21.10">
    <property type="match status" value="1"/>
</dbReference>
<accession>A0A3B0X535</accession>
<keyword evidence="4 10" id="KW-0378">Hydrolase</keyword>
<dbReference type="InterPro" id="IPR004617">
    <property type="entry name" value="ApaH"/>
</dbReference>
<comment type="similarity">
    <text evidence="2">Belongs to the Ap4A hydrolase family.</text>
</comment>
<evidence type="ECO:0000256" key="4">
    <source>
        <dbReference type="ARBA" id="ARBA00022801"/>
    </source>
</evidence>
<feature type="domain" description="Calcineurin-like phosphoesterase" evidence="9">
    <location>
        <begin position="4"/>
        <end position="227"/>
    </location>
</feature>
<dbReference type="PANTHER" id="PTHR40942:SF4">
    <property type="entry name" value="CYTOCHROME C5"/>
    <property type="match status" value="1"/>
</dbReference>
<dbReference type="AlphaFoldDB" id="A0A3B0X535"/>
<comment type="function">
    <text evidence="1">Hydrolyzes diadenosine 5',5'''-P1,P4-tetraphosphate to yield ADP.</text>
</comment>
<evidence type="ECO:0000259" key="9">
    <source>
        <dbReference type="Pfam" id="PF00149"/>
    </source>
</evidence>
<sequence>MATYAIGDIQGCYDELKALLSQIKYRSDRDQLWFCGDLVNRGPKSLETLRFIRSLEDNAISVLGNHDLHLLATAYDHHQPGKKDTFDAILKADDKSELLNWLRQQHLLHHDSVNNITLFHAGIHPDWSISKTQQLAKEMEQLLQSDNHINFYKHMYGDKPLEWDDDLSGWSRYRFITNVLTRLRYCDKHGKPALNAKGAPGSQAKNLLPWYEVPNRASQHDTIIFGHWSTLPHAGVSSINNAYAIDSGCLWGGVLTAMRIDVKPFEYFRLNCPGAQKPPAKYLKKK</sequence>
<evidence type="ECO:0000256" key="1">
    <source>
        <dbReference type="ARBA" id="ARBA00003413"/>
    </source>
</evidence>
<dbReference type="NCBIfam" id="NF001204">
    <property type="entry name" value="PRK00166.1"/>
    <property type="match status" value="1"/>
</dbReference>
<dbReference type="InterPro" id="IPR004843">
    <property type="entry name" value="Calcineurin-like_PHP"/>
</dbReference>
<evidence type="ECO:0000256" key="8">
    <source>
        <dbReference type="ARBA" id="ARBA00049417"/>
    </source>
</evidence>